<keyword evidence="2" id="KW-0805">Transcription regulation</keyword>
<evidence type="ECO:0000256" key="4">
    <source>
        <dbReference type="ARBA" id="ARBA00023125"/>
    </source>
</evidence>
<name>A0A1H8YNJ4_9PSEU</name>
<organism evidence="8 9">
    <name type="scientific">Amycolatopsis saalfeldensis</name>
    <dbReference type="NCBI Taxonomy" id="394193"/>
    <lineage>
        <taxon>Bacteria</taxon>
        <taxon>Bacillati</taxon>
        <taxon>Actinomycetota</taxon>
        <taxon>Actinomycetes</taxon>
        <taxon>Pseudonocardiales</taxon>
        <taxon>Pseudonocardiaceae</taxon>
        <taxon>Amycolatopsis</taxon>
    </lineage>
</organism>
<keyword evidence="4" id="KW-0238">DNA-binding</keyword>
<keyword evidence="5" id="KW-0804">Transcription</keyword>
<dbReference type="STRING" id="394193.SAMN04489732_13052"/>
<dbReference type="GO" id="GO:0006352">
    <property type="term" value="P:DNA-templated transcription initiation"/>
    <property type="evidence" value="ECO:0007669"/>
    <property type="project" value="InterPro"/>
</dbReference>
<evidence type="ECO:0000259" key="7">
    <source>
        <dbReference type="Pfam" id="PF04545"/>
    </source>
</evidence>
<accession>A0A1H8YNJ4</accession>
<dbReference type="InterPro" id="IPR036388">
    <property type="entry name" value="WH-like_DNA-bd_sf"/>
</dbReference>
<dbReference type="InterPro" id="IPR007627">
    <property type="entry name" value="RNA_pol_sigma70_r2"/>
</dbReference>
<dbReference type="Pfam" id="PF04545">
    <property type="entry name" value="Sigma70_r4"/>
    <property type="match status" value="1"/>
</dbReference>
<evidence type="ECO:0000256" key="3">
    <source>
        <dbReference type="ARBA" id="ARBA00023082"/>
    </source>
</evidence>
<dbReference type="GO" id="GO:0003677">
    <property type="term" value="F:DNA binding"/>
    <property type="evidence" value="ECO:0007669"/>
    <property type="project" value="UniProtKB-KW"/>
</dbReference>
<dbReference type="AlphaFoldDB" id="A0A1H8YNJ4"/>
<feature type="domain" description="RNA polymerase sigma-70 region 4" evidence="7">
    <location>
        <begin position="86"/>
        <end position="134"/>
    </location>
</feature>
<evidence type="ECO:0000313" key="9">
    <source>
        <dbReference type="Proteomes" id="UP000198582"/>
    </source>
</evidence>
<dbReference type="CDD" id="cd06171">
    <property type="entry name" value="Sigma70_r4"/>
    <property type="match status" value="1"/>
</dbReference>
<dbReference type="NCBIfam" id="TIGR02937">
    <property type="entry name" value="sigma70-ECF"/>
    <property type="match status" value="1"/>
</dbReference>
<keyword evidence="9" id="KW-1185">Reference proteome</keyword>
<dbReference type="InterPro" id="IPR039425">
    <property type="entry name" value="RNA_pol_sigma-70-like"/>
</dbReference>
<dbReference type="Pfam" id="PF04542">
    <property type="entry name" value="Sigma70_r2"/>
    <property type="match status" value="1"/>
</dbReference>
<evidence type="ECO:0000256" key="1">
    <source>
        <dbReference type="ARBA" id="ARBA00010641"/>
    </source>
</evidence>
<dbReference type="Gene3D" id="1.10.10.10">
    <property type="entry name" value="Winged helix-like DNA-binding domain superfamily/Winged helix DNA-binding domain"/>
    <property type="match status" value="1"/>
</dbReference>
<comment type="similarity">
    <text evidence="1">Belongs to the sigma-70 factor family. ECF subfamily.</text>
</comment>
<dbReference type="EMBL" id="FOEF01000030">
    <property type="protein sequence ID" value="SEP53750.1"/>
    <property type="molecule type" value="Genomic_DNA"/>
</dbReference>
<dbReference type="InterPro" id="IPR013325">
    <property type="entry name" value="RNA_pol_sigma_r2"/>
</dbReference>
<evidence type="ECO:0000256" key="2">
    <source>
        <dbReference type="ARBA" id="ARBA00023015"/>
    </source>
</evidence>
<dbReference type="PANTHER" id="PTHR43133">
    <property type="entry name" value="RNA POLYMERASE ECF-TYPE SIGMA FACTO"/>
    <property type="match status" value="1"/>
</dbReference>
<dbReference type="InterPro" id="IPR007630">
    <property type="entry name" value="RNA_pol_sigma70_r4"/>
</dbReference>
<feature type="domain" description="RNA polymerase sigma-70 region 2" evidence="6">
    <location>
        <begin position="2"/>
        <end position="50"/>
    </location>
</feature>
<reference evidence="8 9" key="1">
    <citation type="submission" date="2016-10" db="EMBL/GenBank/DDBJ databases">
        <authorList>
            <person name="de Groot N.N."/>
        </authorList>
    </citation>
    <scope>NUCLEOTIDE SEQUENCE [LARGE SCALE GENOMIC DNA]</scope>
    <source>
        <strain evidence="8 9">DSM 44993</strain>
    </source>
</reference>
<evidence type="ECO:0000313" key="8">
    <source>
        <dbReference type="EMBL" id="SEP53750.1"/>
    </source>
</evidence>
<dbReference type="SUPFAM" id="SSF88946">
    <property type="entry name" value="Sigma2 domain of RNA polymerase sigma factors"/>
    <property type="match status" value="1"/>
</dbReference>
<dbReference type="SUPFAM" id="SSF88659">
    <property type="entry name" value="Sigma3 and sigma4 domains of RNA polymerase sigma factors"/>
    <property type="match status" value="1"/>
</dbReference>
<keyword evidence="3" id="KW-0731">Sigma factor</keyword>
<dbReference type="InterPro" id="IPR014284">
    <property type="entry name" value="RNA_pol_sigma-70_dom"/>
</dbReference>
<evidence type="ECO:0000259" key="6">
    <source>
        <dbReference type="Pfam" id="PF04542"/>
    </source>
</evidence>
<proteinExistence type="inferred from homology"/>
<dbReference type="GO" id="GO:0016987">
    <property type="term" value="F:sigma factor activity"/>
    <property type="evidence" value="ECO:0007669"/>
    <property type="project" value="UniProtKB-KW"/>
</dbReference>
<dbReference type="PANTHER" id="PTHR43133:SF58">
    <property type="entry name" value="ECF RNA POLYMERASE SIGMA FACTOR SIGD"/>
    <property type="match status" value="1"/>
</dbReference>
<evidence type="ECO:0000256" key="5">
    <source>
        <dbReference type="ARBA" id="ARBA00023163"/>
    </source>
</evidence>
<sequence>MATADDVAQEIATAVLKALPGYTNQQNSFMPFVYGIARHKIADAFRAAGRDRTQAVAAVPELVDAAATPEEHFLRRGKEIALATLLTALPQRQRDVIILRFHHGLSARKTGALLDCSDATVRVTQHRAIRTLREAVFHGHDKE</sequence>
<protein>
    <submittedName>
        <fullName evidence="8">RNA polymerase sigma-70 factor, ECF subfamily</fullName>
    </submittedName>
</protein>
<dbReference type="Proteomes" id="UP000198582">
    <property type="component" value="Unassembled WGS sequence"/>
</dbReference>
<gene>
    <name evidence="8" type="ORF">SAMN04489732_13052</name>
</gene>
<dbReference type="Gene3D" id="1.10.1740.10">
    <property type="match status" value="1"/>
</dbReference>
<dbReference type="InterPro" id="IPR013324">
    <property type="entry name" value="RNA_pol_sigma_r3/r4-like"/>
</dbReference>